<feature type="transmembrane region" description="Helical" evidence="1">
    <location>
        <begin position="110"/>
        <end position="132"/>
    </location>
</feature>
<sequence>MRLSASALALLALTMRSSVSAFDIRDLSSSTPLGESSIYFCKCICFSNYTIVPLYRPNDPSKPCLSCTKQFCLDQKLGICKDAEKGETDLDTATGEEGDVTTKCFQRDSVLSRFVIMSFIGITAGLLLSASVKDRLPALLSRYGIAQTTSSWAGRASNGRQVWEQFRARAMSATRR</sequence>
<accession>G7E5V6</accession>
<dbReference type="Proteomes" id="UP000009131">
    <property type="component" value="Unassembled WGS sequence"/>
</dbReference>
<comment type="caution">
    <text evidence="3">The sequence shown here is derived from an EMBL/GenBank/DDBJ whole genome shotgun (WGS) entry which is preliminary data.</text>
</comment>
<keyword evidence="1" id="KW-0472">Membrane</keyword>
<feature type="signal peptide" evidence="2">
    <location>
        <begin position="1"/>
        <end position="21"/>
    </location>
</feature>
<name>G7E5V6_MIXOS</name>
<dbReference type="OMA" id="RYGIAQT"/>
<protein>
    <submittedName>
        <fullName evidence="3">Uncharacterized protein</fullName>
    </submittedName>
</protein>
<dbReference type="eggNOG" id="ENOG502S5M9">
    <property type="taxonomic scope" value="Eukaryota"/>
</dbReference>
<dbReference type="AlphaFoldDB" id="G7E5V6"/>
<dbReference type="PANTHER" id="PTHR36854:SF1">
    <property type="entry name" value="TRANSMEMBRANE PROTEIN"/>
    <property type="match status" value="1"/>
</dbReference>
<reference evidence="3 4" key="2">
    <citation type="journal article" date="2012" name="Open Biol.">
        <title>Characteristics of nucleosomes and linker DNA regions on the genome of the basidiomycete Mixia osmundae revealed by mono- and dinucleosome mapping.</title>
        <authorList>
            <person name="Nishida H."/>
            <person name="Kondo S."/>
            <person name="Matsumoto T."/>
            <person name="Suzuki Y."/>
            <person name="Yoshikawa H."/>
            <person name="Taylor T.D."/>
            <person name="Sugiyama J."/>
        </authorList>
    </citation>
    <scope>NUCLEOTIDE SEQUENCE [LARGE SCALE GENOMIC DNA]</scope>
    <source>
        <strain evidence="4">CBS 9802 / IAM 14324 / JCM 22182 / KY 12970</strain>
    </source>
</reference>
<dbReference type="HOGENOM" id="CLU_073624_1_1_1"/>
<keyword evidence="4" id="KW-1185">Reference proteome</keyword>
<keyword evidence="1" id="KW-0812">Transmembrane</keyword>
<proteinExistence type="predicted"/>
<reference evidence="3 4" key="1">
    <citation type="journal article" date="2011" name="J. Gen. Appl. Microbiol.">
        <title>Draft genome sequencing of the enigmatic basidiomycete Mixia osmundae.</title>
        <authorList>
            <person name="Nishida H."/>
            <person name="Nagatsuka Y."/>
            <person name="Sugiyama J."/>
        </authorList>
    </citation>
    <scope>NUCLEOTIDE SEQUENCE [LARGE SCALE GENOMIC DNA]</scope>
    <source>
        <strain evidence="4">CBS 9802 / IAM 14324 / JCM 22182 / KY 12970</strain>
    </source>
</reference>
<gene>
    <name evidence="3" type="primary">Mo04899</name>
    <name evidence="3" type="ORF">E5Q_04899</name>
</gene>
<dbReference type="RefSeq" id="XP_014569262.1">
    <property type="nucleotide sequence ID" value="XM_014713776.1"/>
</dbReference>
<dbReference type="EMBL" id="BABT02000150">
    <property type="protein sequence ID" value="GAA98216.1"/>
    <property type="molecule type" value="Genomic_DNA"/>
</dbReference>
<evidence type="ECO:0000256" key="1">
    <source>
        <dbReference type="SAM" id="Phobius"/>
    </source>
</evidence>
<evidence type="ECO:0000313" key="4">
    <source>
        <dbReference type="Proteomes" id="UP000009131"/>
    </source>
</evidence>
<evidence type="ECO:0000256" key="2">
    <source>
        <dbReference type="SAM" id="SignalP"/>
    </source>
</evidence>
<organism evidence="3 4">
    <name type="scientific">Mixia osmundae (strain CBS 9802 / IAM 14324 / JCM 22182 / KY 12970)</name>
    <dbReference type="NCBI Taxonomy" id="764103"/>
    <lineage>
        <taxon>Eukaryota</taxon>
        <taxon>Fungi</taxon>
        <taxon>Dikarya</taxon>
        <taxon>Basidiomycota</taxon>
        <taxon>Pucciniomycotina</taxon>
        <taxon>Mixiomycetes</taxon>
        <taxon>Mixiales</taxon>
        <taxon>Mixiaceae</taxon>
        <taxon>Mixia</taxon>
    </lineage>
</organism>
<dbReference type="OrthoDB" id="2142503at2759"/>
<keyword evidence="1" id="KW-1133">Transmembrane helix</keyword>
<keyword evidence="2" id="KW-0732">Signal</keyword>
<dbReference type="InParanoid" id="G7E5V6"/>
<dbReference type="PANTHER" id="PTHR36854">
    <property type="entry name" value="CHROMOSOME 9, WHOLE GENOME SHOTGUN SEQUENCE"/>
    <property type="match status" value="1"/>
</dbReference>
<evidence type="ECO:0000313" key="3">
    <source>
        <dbReference type="EMBL" id="GAA98216.1"/>
    </source>
</evidence>
<feature type="chain" id="PRO_5009955829" evidence="2">
    <location>
        <begin position="22"/>
        <end position="176"/>
    </location>
</feature>